<dbReference type="EMBL" id="ABOU02000049">
    <property type="protein sequence ID" value="EDY31908.1"/>
    <property type="molecule type" value="Genomic_DNA"/>
</dbReference>
<dbReference type="Proteomes" id="UP000003254">
    <property type="component" value="Unassembled WGS sequence"/>
</dbReference>
<protein>
    <submittedName>
        <fullName evidence="1">Uncharacterized protein</fullName>
    </submittedName>
</protein>
<proteinExistence type="predicted"/>
<organism evidence="1 2">
    <name type="scientific">[Ruminococcus] lactaris ATCC 29176</name>
    <dbReference type="NCBI Taxonomy" id="471875"/>
    <lineage>
        <taxon>Bacteria</taxon>
        <taxon>Bacillati</taxon>
        <taxon>Bacillota</taxon>
        <taxon>Clostridia</taxon>
        <taxon>Lachnospirales</taxon>
        <taxon>Lachnospiraceae</taxon>
        <taxon>Mediterraneibacter</taxon>
    </lineage>
</organism>
<evidence type="ECO:0000313" key="2">
    <source>
        <dbReference type="Proteomes" id="UP000003254"/>
    </source>
</evidence>
<gene>
    <name evidence="1" type="ORF">RUMLAC_02340</name>
</gene>
<reference evidence="1 2" key="1">
    <citation type="submission" date="2008-08" db="EMBL/GenBank/DDBJ databases">
        <title>Draft genome sequence of Ruminococcus lactaris ATCC 29176.</title>
        <authorList>
            <person name="Sudarsanam P."/>
            <person name="Ley R."/>
            <person name="Guruge J."/>
            <person name="Turnbaugh P.J."/>
            <person name="Mahowald M."/>
            <person name="Liep D."/>
            <person name="Gordon J."/>
        </authorList>
    </citation>
    <scope>NUCLEOTIDE SEQUENCE [LARGE SCALE GENOMIC DNA]</scope>
    <source>
        <strain evidence="1 2">ATCC 29176</strain>
    </source>
</reference>
<comment type="caution">
    <text evidence="1">The sequence shown here is derived from an EMBL/GenBank/DDBJ whole genome shotgun (WGS) entry which is preliminary data.</text>
</comment>
<sequence>MVDNQLRDNDPPAAKEAYQKLLDAGYSMREAKEKIGAVALTEIYDVMKEKQSYDEKRYTNALAEMVQQSIDFEDTHKIITEWDDWDELVQRGYEVQNQQDEKQMISCWWDAWALFQQIMETAERKMSISEVMESQDYEYPVEAWLQDMEMELGNAGEYEKRMEFCNKVLEMFDWTYDDGNGFRCAVGEELYEAGKIEEAIEEEI</sequence>
<dbReference type="AlphaFoldDB" id="B5CS82"/>
<dbReference type="HOGENOM" id="CLU_1342429_0_0_9"/>
<reference evidence="1 2" key="2">
    <citation type="submission" date="2008-08" db="EMBL/GenBank/DDBJ databases">
        <authorList>
            <person name="Fulton L."/>
            <person name="Clifton S."/>
            <person name="Fulton B."/>
            <person name="Xu J."/>
            <person name="Minx P."/>
            <person name="Pepin K.H."/>
            <person name="Johnson M."/>
            <person name="Bhonagiri V."/>
            <person name="Nash W.E."/>
            <person name="Mardis E.R."/>
            <person name="Wilson R.K."/>
        </authorList>
    </citation>
    <scope>NUCLEOTIDE SEQUENCE [LARGE SCALE GENOMIC DNA]</scope>
    <source>
        <strain evidence="1 2">ATCC 29176</strain>
    </source>
</reference>
<name>B5CS82_9FIRM</name>
<evidence type="ECO:0000313" key="1">
    <source>
        <dbReference type="EMBL" id="EDY31908.1"/>
    </source>
</evidence>
<keyword evidence="2" id="KW-1185">Reference proteome</keyword>
<dbReference type="eggNOG" id="ENOG503316X">
    <property type="taxonomic scope" value="Bacteria"/>
</dbReference>
<accession>B5CS82</accession>